<dbReference type="PIRSF" id="PIRSF016624">
    <property type="entry name" value="Mu_prophg_I"/>
    <property type="match status" value="1"/>
</dbReference>
<comment type="caution">
    <text evidence="2">The sequence shown here is derived from an EMBL/GenBank/DDBJ whole genome shotgun (WGS) entry which is preliminary data.</text>
</comment>
<evidence type="ECO:0000313" key="3">
    <source>
        <dbReference type="Proteomes" id="UP000664349"/>
    </source>
</evidence>
<feature type="region of interest" description="Disordered" evidence="1">
    <location>
        <begin position="298"/>
        <end position="323"/>
    </location>
</feature>
<dbReference type="Proteomes" id="UP000664349">
    <property type="component" value="Unassembled WGS sequence"/>
</dbReference>
<name>A0ABS3GI75_9NEIS</name>
<organism evidence="2 3">
    <name type="scientific">Chromobacterium haemolyticum</name>
    <dbReference type="NCBI Taxonomy" id="394935"/>
    <lineage>
        <taxon>Bacteria</taxon>
        <taxon>Pseudomonadati</taxon>
        <taxon>Pseudomonadota</taxon>
        <taxon>Betaproteobacteria</taxon>
        <taxon>Neisseriales</taxon>
        <taxon>Chromobacteriaceae</taxon>
        <taxon>Chromobacterium</taxon>
    </lineage>
</organism>
<protein>
    <recommendedName>
        <fullName evidence="4">Mu-like prophage I protein</fullName>
    </recommendedName>
</protein>
<keyword evidence="3" id="KW-1185">Reference proteome</keyword>
<proteinExistence type="predicted"/>
<dbReference type="Pfam" id="PF10123">
    <property type="entry name" value="Mu-like_Pro"/>
    <property type="match status" value="1"/>
</dbReference>
<sequence>MTSRAACSMSLELVDGQVPEWVQLLPAGQFSGRDGRGPWLADIPAILSAFMADQSGGIEPVFDYDHQTMLVQQTGQKAPAAGWIKAMEERGGAVWARVEWTAAAADQIGKKEYRYMSPVFDFDPTGRVVFIVSVALSNIPNLFLRALNTTHGGTIVELAKLLELLGLPADADAAAAVKAIKALVTAKKENQTAANSLRQAVGAADDATLQTVANSVLTGFVPKAEYERVANALAQHEAGAKDSEIDQMLDEAIKAGKIAPASRSYFRTQCAADMSSFRQFVAGAPVIAAAADAQRAANAKGDGQHGGGDNPLIANAKARAAQK</sequence>
<dbReference type="InterPro" id="IPR012106">
    <property type="entry name" value="Phage_Mu_Gp1"/>
</dbReference>
<evidence type="ECO:0008006" key="4">
    <source>
        <dbReference type="Google" id="ProtNLM"/>
    </source>
</evidence>
<accession>A0ABS3GI75</accession>
<evidence type="ECO:0000256" key="1">
    <source>
        <dbReference type="SAM" id="MobiDB-lite"/>
    </source>
</evidence>
<gene>
    <name evidence="2" type="ORF">J1C50_04335</name>
</gene>
<evidence type="ECO:0000313" key="2">
    <source>
        <dbReference type="EMBL" id="MBO0414730.1"/>
    </source>
</evidence>
<dbReference type="EMBL" id="JAFLRD010000003">
    <property type="protein sequence ID" value="MBO0414730.1"/>
    <property type="molecule type" value="Genomic_DNA"/>
</dbReference>
<reference evidence="2 3" key="1">
    <citation type="submission" date="2021-03" db="EMBL/GenBank/DDBJ databases">
        <title>First Case of infection caused by Chromobacterium haemolyticum derived from water in China.</title>
        <authorList>
            <person name="Chen J."/>
            <person name="Liu C."/>
        </authorList>
    </citation>
    <scope>NUCLEOTIDE SEQUENCE [LARGE SCALE GENOMIC DNA]</scope>
    <source>
        <strain evidence="2 3">WJ-5</strain>
    </source>
</reference>